<evidence type="ECO:0000256" key="11">
    <source>
        <dbReference type="ARBA" id="ARBA00023288"/>
    </source>
</evidence>
<evidence type="ECO:0000256" key="10">
    <source>
        <dbReference type="ARBA" id="ARBA00023139"/>
    </source>
</evidence>
<evidence type="ECO:0000256" key="9">
    <source>
        <dbReference type="ARBA" id="ARBA00023136"/>
    </source>
</evidence>
<keyword evidence="6 12" id="KW-1003">Cell membrane</keyword>
<dbReference type="HOGENOM" id="CLU_026228_5_0_9"/>
<dbReference type="STRING" id="796606.BMMGA3_03665"/>
<comment type="function">
    <text evidence="12">Involved in the system for phosphate transport across the cytoplasmic membrane.</text>
</comment>
<comment type="similarity">
    <text evidence="3 12">Belongs to the PstS family.</text>
</comment>
<dbReference type="GO" id="GO:0042301">
    <property type="term" value="F:phosphate ion binding"/>
    <property type="evidence" value="ECO:0007669"/>
    <property type="project" value="UniProtKB-UniRule"/>
</dbReference>
<dbReference type="InterPro" id="IPR011862">
    <property type="entry name" value="Phos-bd"/>
</dbReference>
<sequence length="288" mass="30913">MNLIKRLALTILAFVTIFGFSFSSFTHSAEASSRVSGKVVIAGSTALLPLTQQAAKEFRKTHPKVSVVVSGSSSIAGPQSVLNGAATIGACDWDATKPVEGFSAFKGLKAHKIAVIPFATIVNKSNPVKNLTTAQLQGIFSGKITNWKQVGGKNEKIVVVNRKFGSGTRVNYQMKALKNAKFMTKGENYKEVGKSGEMLAAVESNPNAIGYIDLAYVKGNVKAVSYNGVAATTENVIKGKYPVWGYGYLLTKGTPKGADAEFIKYIQSSKFQNGSLKKLKFIPIYKVK</sequence>
<evidence type="ECO:0000259" key="13">
    <source>
        <dbReference type="Pfam" id="PF12849"/>
    </source>
</evidence>
<comment type="subcellular location">
    <subcellularLocation>
        <location evidence="2 12">Cell membrane</location>
        <topology evidence="2 12">Lipid-anchor</topology>
    </subcellularLocation>
</comment>
<dbReference type="Pfam" id="PF12849">
    <property type="entry name" value="PBP_like_2"/>
    <property type="match status" value="1"/>
</dbReference>
<keyword evidence="11 12" id="KW-0449">Lipoprotein</keyword>
<dbReference type="GO" id="GO:0005886">
    <property type="term" value="C:plasma membrane"/>
    <property type="evidence" value="ECO:0007669"/>
    <property type="project" value="UniProtKB-SubCell"/>
</dbReference>
<dbReference type="NCBIfam" id="TIGR02136">
    <property type="entry name" value="ptsS_2"/>
    <property type="match status" value="1"/>
</dbReference>
<dbReference type="EMBL" id="CP007739">
    <property type="protein sequence ID" value="AIE59174.1"/>
    <property type="molecule type" value="Genomic_DNA"/>
</dbReference>
<evidence type="ECO:0000256" key="8">
    <source>
        <dbReference type="ARBA" id="ARBA00022729"/>
    </source>
</evidence>
<keyword evidence="5 12" id="KW-0813">Transport</keyword>
<keyword evidence="7 12" id="KW-0592">Phosphate transport</keyword>
<dbReference type="PANTHER" id="PTHR30570:SF4">
    <property type="entry name" value="PHOSPHATE-BINDING PROTEIN PSTS 1"/>
    <property type="match status" value="1"/>
</dbReference>
<dbReference type="eggNOG" id="COG0226">
    <property type="taxonomic scope" value="Bacteria"/>
</dbReference>
<dbReference type="KEGG" id="bmet:BMMGA3_03665"/>
<dbReference type="Gene3D" id="3.40.190.10">
    <property type="entry name" value="Periplasmic binding protein-like II"/>
    <property type="match status" value="2"/>
</dbReference>
<evidence type="ECO:0000256" key="12">
    <source>
        <dbReference type="RuleBase" id="RU367119"/>
    </source>
</evidence>
<organism evidence="14 15">
    <name type="scientific">Bacillus methanolicus (strain MGA3 / ATCC 53907)</name>
    <dbReference type="NCBI Taxonomy" id="796606"/>
    <lineage>
        <taxon>Bacteria</taxon>
        <taxon>Bacillati</taxon>
        <taxon>Bacillota</taxon>
        <taxon>Bacilli</taxon>
        <taxon>Bacillales</taxon>
        <taxon>Bacillaceae</taxon>
        <taxon>Bacillus</taxon>
    </lineage>
</organism>
<comment type="subunit">
    <text evidence="4 12">The complex is composed of two ATP-binding proteins (PstB), two transmembrane proteins (PstC and PstA) and a solute-binding protein (PstS).</text>
</comment>
<dbReference type="PANTHER" id="PTHR30570">
    <property type="entry name" value="PERIPLASMIC PHOSPHATE BINDING COMPONENT OF PHOSPHATE ABC TRANSPORTER"/>
    <property type="match status" value="1"/>
</dbReference>
<dbReference type="CDD" id="cd13653">
    <property type="entry name" value="PBP2_phosphate_like_1"/>
    <property type="match status" value="1"/>
</dbReference>
<reference evidence="14 15" key="1">
    <citation type="journal article" date="2015" name="BMC Genomics">
        <title>Transcriptome analysis of thermophilic methylotrophic Bacillus methanolicus MGA3 using RNA-sequencing provides detailed insights into its previously uncharted transcriptional landscape.</title>
        <authorList>
            <person name="Irla M."/>
            <person name="Neshat A."/>
            <person name="Brautaset T."/>
            <person name="Ruckert C."/>
            <person name="Kalinowski J."/>
            <person name="Wendisch V.F."/>
        </authorList>
    </citation>
    <scope>NUCLEOTIDE SEQUENCE [LARGE SCALE GENOMIC DNA]</scope>
    <source>
        <strain evidence="15">MGA3 / ATCC 53907</strain>
    </source>
</reference>
<evidence type="ECO:0000256" key="1">
    <source>
        <dbReference type="ARBA" id="ARBA00002841"/>
    </source>
</evidence>
<dbReference type="InterPro" id="IPR050811">
    <property type="entry name" value="Phosphate_ABC_transporter"/>
</dbReference>
<evidence type="ECO:0000313" key="14">
    <source>
        <dbReference type="EMBL" id="AIE59174.1"/>
    </source>
</evidence>
<feature type="domain" description="PBP" evidence="13">
    <location>
        <begin position="29"/>
        <end position="269"/>
    </location>
</feature>
<name>I3E772_BACMM</name>
<dbReference type="SUPFAM" id="SSF53850">
    <property type="entry name" value="Periplasmic binding protein-like II"/>
    <property type="match status" value="1"/>
</dbReference>
<gene>
    <name evidence="14" type="ORF">BMMGA3_03665</name>
</gene>
<comment type="function">
    <text evidence="1">Part of the ABC transporter complex PstSACB involved in phosphate import.</text>
</comment>
<dbReference type="AlphaFoldDB" id="I3E772"/>
<keyword evidence="15" id="KW-1185">Reference proteome</keyword>
<dbReference type="InterPro" id="IPR024370">
    <property type="entry name" value="PBP_domain"/>
</dbReference>
<keyword evidence="9" id="KW-0472">Membrane</keyword>
<keyword evidence="8" id="KW-0732">Signal</keyword>
<evidence type="ECO:0000256" key="5">
    <source>
        <dbReference type="ARBA" id="ARBA00022448"/>
    </source>
</evidence>
<evidence type="ECO:0000256" key="7">
    <source>
        <dbReference type="ARBA" id="ARBA00022592"/>
    </source>
</evidence>
<evidence type="ECO:0000256" key="4">
    <source>
        <dbReference type="ARBA" id="ARBA00011529"/>
    </source>
</evidence>
<keyword evidence="10 12" id="KW-0564">Palmitate</keyword>
<proteinExistence type="inferred from homology"/>
<evidence type="ECO:0000313" key="15">
    <source>
        <dbReference type="Proteomes" id="UP000027602"/>
    </source>
</evidence>
<dbReference type="OrthoDB" id="9790048at2"/>
<accession>I3E772</accession>
<evidence type="ECO:0000256" key="6">
    <source>
        <dbReference type="ARBA" id="ARBA00022475"/>
    </source>
</evidence>
<dbReference type="Proteomes" id="UP000027602">
    <property type="component" value="Chromosome"/>
</dbReference>
<dbReference type="RefSeq" id="WP_004433240.1">
    <property type="nucleotide sequence ID" value="NZ_ADWW01000002.1"/>
</dbReference>
<evidence type="ECO:0000256" key="2">
    <source>
        <dbReference type="ARBA" id="ARBA00004193"/>
    </source>
</evidence>
<evidence type="ECO:0000256" key="3">
    <source>
        <dbReference type="ARBA" id="ARBA00008725"/>
    </source>
</evidence>
<dbReference type="GO" id="GO:0006817">
    <property type="term" value="P:phosphate ion transport"/>
    <property type="evidence" value="ECO:0007669"/>
    <property type="project" value="UniProtKB-UniRule"/>
</dbReference>
<protein>
    <recommendedName>
        <fullName evidence="12">Phosphate-binding protein</fullName>
    </recommendedName>
</protein>